<organism evidence="1 2">
    <name type="scientific">Gigaspora rosea</name>
    <dbReference type="NCBI Taxonomy" id="44941"/>
    <lineage>
        <taxon>Eukaryota</taxon>
        <taxon>Fungi</taxon>
        <taxon>Fungi incertae sedis</taxon>
        <taxon>Mucoromycota</taxon>
        <taxon>Glomeromycotina</taxon>
        <taxon>Glomeromycetes</taxon>
        <taxon>Diversisporales</taxon>
        <taxon>Gigasporaceae</taxon>
        <taxon>Gigaspora</taxon>
    </lineage>
</organism>
<comment type="caution">
    <text evidence="1">The sequence shown here is derived from an EMBL/GenBank/DDBJ whole genome shotgun (WGS) entry which is preliminary data.</text>
</comment>
<gene>
    <name evidence="1" type="ORF">C2G38_2185150</name>
</gene>
<name>A0A397V864_9GLOM</name>
<sequence>METPQKVVNLLTKREIDHNRADGLFMCLSHPAMIPPIDIIENRPDIYKKWSIKFLENLTDDKKRNQIRRRLQDGFKFSSEQVSILIPNQRSSKTKVINLATSDSYQIPYPTPQNSEETIREMVHRIMRDNLSASVVKAEAHTLANSAPNANAGSSHANEIQRDRRKFVEAFEKIDYPDHFTLESVKERLDKYDISTLPNLQAFADVMIMLCDPGKPEVKWFNRFLKDYDLISRHLCKIGAVYAVVVHGAKNLAHAMTIAEEALCHNPDNNTSPTQNYVIVNYRRKNQLPEEARPFQLYDNVN</sequence>
<protein>
    <submittedName>
        <fullName evidence="1">Uncharacterized protein</fullName>
    </submittedName>
</protein>
<reference evidence="1 2" key="1">
    <citation type="submission" date="2018-06" db="EMBL/GenBank/DDBJ databases">
        <title>Comparative genomics reveals the genomic features of Rhizophagus irregularis, R. cerebriforme, R. diaphanum and Gigaspora rosea, and their symbiotic lifestyle signature.</title>
        <authorList>
            <person name="Morin E."/>
            <person name="San Clemente H."/>
            <person name="Chen E.C.H."/>
            <person name="De La Providencia I."/>
            <person name="Hainaut M."/>
            <person name="Kuo A."/>
            <person name="Kohler A."/>
            <person name="Murat C."/>
            <person name="Tang N."/>
            <person name="Roy S."/>
            <person name="Loubradou J."/>
            <person name="Henrissat B."/>
            <person name="Grigoriev I.V."/>
            <person name="Corradi N."/>
            <person name="Roux C."/>
            <person name="Martin F.M."/>
        </authorList>
    </citation>
    <scope>NUCLEOTIDE SEQUENCE [LARGE SCALE GENOMIC DNA]</scope>
    <source>
        <strain evidence="1 2">DAOM 194757</strain>
    </source>
</reference>
<keyword evidence="2" id="KW-1185">Reference proteome</keyword>
<proteinExistence type="predicted"/>
<accession>A0A397V864</accession>
<dbReference type="EMBL" id="QKWP01000551">
    <property type="protein sequence ID" value="RIB18262.1"/>
    <property type="molecule type" value="Genomic_DNA"/>
</dbReference>
<evidence type="ECO:0000313" key="2">
    <source>
        <dbReference type="Proteomes" id="UP000266673"/>
    </source>
</evidence>
<dbReference type="STRING" id="44941.A0A397V864"/>
<evidence type="ECO:0000313" key="1">
    <source>
        <dbReference type="EMBL" id="RIB18262.1"/>
    </source>
</evidence>
<dbReference type="AlphaFoldDB" id="A0A397V864"/>
<dbReference type="Proteomes" id="UP000266673">
    <property type="component" value="Unassembled WGS sequence"/>
</dbReference>